<evidence type="ECO:0000256" key="2">
    <source>
        <dbReference type="ARBA" id="ARBA00022692"/>
    </source>
</evidence>
<evidence type="ECO:0000256" key="1">
    <source>
        <dbReference type="ARBA" id="ARBA00004141"/>
    </source>
</evidence>
<protein>
    <recommendedName>
        <fullName evidence="11">G-protein coupled receptors family 1 profile domain-containing protein</fullName>
    </recommendedName>
</protein>
<keyword evidence="2 8" id="KW-0812">Transmembrane</keyword>
<comment type="subcellular location">
    <subcellularLocation>
        <location evidence="1">Membrane</location>
        <topology evidence="1">Multi-pass membrane protein</topology>
    </subcellularLocation>
</comment>
<organism evidence="9 10">
    <name type="scientific">Rhinolophus ferrumequinum</name>
    <name type="common">Greater horseshoe bat</name>
    <dbReference type="NCBI Taxonomy" id="59479"/>
    <lineage>
        <taxon>Eukaryota</taxon>
        <taxon>Metazoa</taxon>
        <taxon>Chordata</taxon>
        <taxon>Craniata</taxon>
        <taxon>Vertebrata</taxon>
        <taxon>Euteleostomi</taxon>
        <taxon>Mammalia</taxon>
        <taxon>Eutheria</taxon>
        <taxon>Laurasiatheria</taxon>
        <taxon>Chiroptera</taxon>
        <taxon>Yinpterochiroptera</taxon>
        <taxon>Rhinolophoidea</taxon>
        <taxon>Rhinolophidae</taxon>
        <taxon>Rhinolophinae</taxon>
        <taxon>Rhinolophus</taxon>
    </lineage>
</organism>
<evidence type="ECO:0000256" key="6">
    <source>
        <dbReference type="ARBA" id="ARBA00023170"/>
    </source>
</evidence>
<keyword evidence="4" id="KW-0297">G-protein coupled receptor</keyword>
<dbReference type="SUPFAM" id="SSF81321">
    <property type="entry name" value="Family A G protein-coupled receptor-like"/>
    <property type="match status" value="1"/>
</dbReference>
<dbReference type="EMBL" id="JACAGC010000001">
    <property type="protein sequence ID" value="KAF6390237.1"/>
    <property type="molecule type" value="Genomic_DNA"/>
</dbReference>
<gene>
    <name evidence="9" type="ORF">mRhiFer1_007817</name>
</gene>
<evidence type="ECO:0000313" key="9">
    <source>
        <dbReference type="EMBL" id="KAF6390237.1"/>
    </source>
</evidence>
<keyword evidence="7" id="KW-0807">Transducer</keyword>
<evidence type="ECO:0000256" key="3">
    <source>
        <dbReference type="ARBA" id="ARBA00022989"/>
    </source>
</evidence>
<evidence type="ECO:0008006" key="11">
    <source>
        <dbReference type="Google" id="ProtNLM"/>
    </source>
</evidence>
<keyword evidence="6" id="KW-0675">Receptor</keyword>
<evidence type="ECO:0000256" key="7">
    <source>
        <dbReference type="ARBA" id="ARBA00023224"/>
    </source>
</evidence>
<evidence type="ECO:0000313" key="10">
    <source>
        <dbReference type="Proteomes" id="UP000585614"/>
    </source>
</evidence>
<dbReference type="AlphaFoldDB" id="A0A7J8AUG4"/>
<dbReference type="GO" id="GO:0004984">
    <property type="term" value="F:olfactory receptor activity"/>
    <property type="evidence" value="ECO:0007669"/>
    <property type="project" value="InterPro"/>
</dbReference>
<dbReference type="PANTHER" id="PTHR48018">
    <property type="entry name" value="OLFACTORY RECEPTOR"/>
    <property type="match status" value="1"/>
</dbReference>
<dbReference type="GO" id="GO:0016020">
    <property type="term" value="C:membrane"/>
    <property type="evidence" value="ECO:0007669"/>
    <property type="project" value="UniProtKB-SubCell"/>
</dbReference>
<reference evidence="9 10" key="1">
    <citation type="journal article" date="2020" name="Nature">
        <title>Six reference-quality genomes reveal evolution of bat adaptations.</title>
        <authorList>
            <person name="Jebb D."/>
            <person name="Huang Z."/>
            <person name="Pippel M."/>
            <person name="Hughes G.M."/>
            <person name="Lavrichenko K."/>
            <person name="Devanna P."/>
            <person name="Winkler S."/>
            <person name="Jermiin L.S."/>
            <person name="Skirmuntt E.C."/>
            <person name="Katzourakis A."/>
            <person name="Burkitt-Gray L."/>
            <person name="Ray D.A."/>
            <person name="Sullivan K.A.M."/>
            <person name="Roscito J.G."/>
            <person name="Kirilenko B.M."/>
            <person name="Davalos L.M."/>
            <person name="Corthals A.P."/>
            <person name="Power M.L."/>
            <person name="Jones G."/>
            <person name="Ransome R.D."/>
            <person name="Dechmann D.K.N."/>
            <person name="Locatelli A.G."/>
            <person name="Puechmaille S.J."/>
            <person name="Fedrigo O."/>
            <person name="Jarvis E.D."/>
            <person name="Hiller M."/>
            <person name="Vernes S.C."/>
            <person name="Myers E.W."/>
            <person name="Teeling E.C."/>
        </authorList>
    </citation>
    <scope>NUCLEOTIDE SEQUENCE [LARGE SCALE GENOMIC DNA]</scope>
    <source>
        <strain evidence="9">MRhiFer1</strain>
        <tissue evidence="9">Lung</tissue>
    </source>
</reference>
<comment type="caution">
    <text evidence="9">The sequence shown here is derived from an EMBL/GenBank/DDBJ whole genome shotgun (WGS) entry which is preliminary data.</text>
</comment>
<dbReference type="GO" id="GO:0004930">
    <property type="term" value="F:G protein-coupled receptor activity"/>
    <property type="evidence" value="ECO:0007669"/>
    <property type="project" value="UniProtKB-KW"/>
</dbReference>
<name>A0A7J8AUG4_RHIFE</name>
<dbReference type="Pfam" id="PF13853">
    <property type="entry name" value="7tm_4"/>
    <property type="match status" value="1"/>
</dbReference>
<feature type="transmembrane region" description="Helical" evidence="8">
    <location>
        <begin position="16"/>
        <end position="35"/>
    </location>
</feature>
<sequence length="167" mass="18774">MIMFLVGISSQLPTPMYFFLRNLSLLNLIFSTISYSSCFAQLTIRDLMALAECFLLAVMADDRFVATSDTLRYKVVISSRAVLRIHPTEARLKAFSTCGSHLVVVTIYFGTLIYIYVRPRTEKSQDGDKIISTIYAAVNPVLYPLICSLRNKDVEVTFRRVTGGAKP</sequence>
<feature type="transmembrane region" description="Helical" evidence="8">
    <location>
        <begin position="94"/>
        <end position="117"/>
    </location>
</feature>
<accession>A0A7J8AUG4</accession>
<proteinExistence type="predicted"/>
<evidence type="ECO:0000256" key="8">
    <source>
        <dbReference type="SAM" id="Phobius"/>
    </source>
</evidence>
<evidence type="ECO:0000256" key="4">
    <source>
        <dbReference type="ARBA" id="ARBA00023040"/>
    </source>
</evidence>
<keyword evidence="5 8" id="KW-0472">Membrane</keyword>
<dbReference type="Proteomes" id="UP000585614">
    <property type="component" value="Unassembled WGS sequence"/>
</dbReference>
<keyword evidence="3 8" id="KW-1133">Transmembrane helix</keyword>
<dbReference type="InterPro" id="IPR000725">
    <property type="entry name" value="Olfact_rcpt"/>
</dbReference>
<dbReference type="Gene3D" id="1.20.1070.10">
    <property type="entry name" value="Rhodopsin 7-helix transmembrane proteins"/>
    <property type="match status" value="1"/>
</dbReference>
<evidence type="ECO:0000256" key="5">
    <source>
        <dbReference type="ARBA" id="ARBA00023136"/>
    </source>
</evidence>